<dbReference type="GO" id="GO:0016787">
    <property type="term" value="F:hydrolase activity"/>
    <property type="evidence" value="ECO:0007669"/>
    <property type="project" value="UniProtKB-KW"/>
</dbReference>
<reference evidence="7 8" key="1">
    <citation type="journal article" date="2007" name="Photosyn. Res.">
        <title>Complete nucleotide sequence of the freshwater unicellular cyanobacterium Synechococcus elongatus PCC 6301 chromosome: gene content and organization.</title>
        <authorList>
            <person name="Sugita C."/>
            <person name="Ogata K."/>
            <person name="Shikata M."/>
            <person name="Jikuya H."/>
            <person name="Takano J."/>
            <person name="Furumichi M."/>
            <person name="Kanehisa M."/>
            <person name="Omata T."/>
            <person name="Sugiura M."/>
            <person name="Sugita M."/>
        </authorList>
    </citation>
    <scope>NUCLEOTIDE SEQUENCE [LARGE SCALE GENOMIC DNA]</scope>
    <source>
        <strain evidence="8">ATCC 27144 / PCC 6301 / SAUG 1402/1</strain>
    </source>
</reference>
<name>A0A0H3K3X8_SYNP6</name>
<dbReference type="SMART" id="SM00670">
    <property type="entry name" value="PINc"/>
    <property type="match status" value="1"/>
</dbReference>
<dbReference type="AlphaFoldDB" id="A0A0H3K3X8"/>
<dbReference type="InterPro" id="IPR002716">
    <property type="entry name" value="PIN_dom"/>
</dbReference>
<keyword evidence="2" id="KW-0540">Nuclease</keyword>
<feature type="transmembrane region" description="Helical" evidence="5">
    <location>
        <begin position="133"/>
        <end position="154"/>
    </location>
</feature>
<evidence type="ECO:0000313" key="7">
    <source>
        <dbReference type="EMBL" id="BAD79912.1"/>
    </source>
</evidence>
<dbReference type="KEGG" id="syc:syc1722_c"/>
<protein>
    <recommendedName>
        <fullName evidence="6">TRAM domain-containing protein</fullName>
    </recommendedName>
</protein>
<dbReference type="InterPro" id="IPR029060">
    <property type="entry name" value="PIN-like_dom_sf"/>
</dbReference>
<dbReference type="Gene3D" id="3.40.50.1010">
    <property type="entry name" value="5'-nuclease"/>
    <property type="match status" value="1"/>
</dbReference>
<evidence type="ECO:0000256" key="2">
    <source>
        <dbReference type="ARBA" id="ARBA00022722"/>
    </source>
</evidence>
<evidence type="ECO:0000256" key="1">
    <source>
        <dbReference type="ARBA" id="ARBA00001946"/>
    </source>
</evidence>
<evidence type="ECO:0000256" key="4">
    <source>
        <dbReference type="ARBA" id="ARBA00022842"/>
    </source>
</evidence>
<dbReference type="InterPro" id="IPR052041">
    <property type="entry name" value="Nucleic_acid_metab_PIN/TRAM"/>
</dbReference>
<dbReference type="GO" id="GO:0004518">
    <property type="term" value="F:nuclease activity"/>
    <property type="evidence" value="ECO:0007669"/>
    <property type="project" value="UniProtKB-KW"/>
</dbReference>
<accession>A0A0H3K3X8</accession>
<feature type="transmembrane region" description="Helical" evidence="5">
    <location>
        <begin position="65"/>
        <end position="86"/>
    </location>
</feature>
<evidence type="ECO:0000259" key="6">
    <source>
        <dbReference type="PROSITE" id="PS50926"/>
    </source>
</evidence>
<evidence type="ECO:0000256" key="5">
    <source>
        <dbReference type="SAM" id="Phobius"/>
    </source>
</evidence>
<feature type="transmembrane region" description="Helical" evidence="5">
    <location>
        <begin position="20"/>
        <end position="45"/>
    </location>
</feature>
<proteinExistence type="predicted"/>
<keyword evidence="5" id="KW-1133">Transmembrane helix</keyword>
<keyword evidence="4" id="KW-0460">Magnesium</keyword>
<evidence type="ECO:0000256" key="3">
    <source>
        <dbReference type="ARBA" id="ARBA00022801"/>
    </source>
</evidence>
<dbReference type="Pfam" id="PF01850">
    <property type="entry name" value="PIN"/>
    <property type="match status" value="1"/>
</dbReference>
<keyword evidence="3" id="KW-0378">Hydrolase</keyword>
<dbReference type="Proteomes" id="UP000001175">
    <property type="component" value="Chromosome"/>
</dbReference>
<comment type="cofactor">
    <cofactor evidence="1">
        <name>Mg(2+)</name>
        <dbReference type="ChEBI" id="CHEBI:18420"/>
    </cofactor>
</comment>
<dbReference type="InterPro" id="IPR002792">
    <property type="entry name" value="TRAM_dom"/>
</dbReference>
<dbReference type="PANTHER" id="PTHR11603">
    <property type="entry name" value="AAA FAMILY ATPASE"/>
    <property type="match status" value="1"/>
</dbReference>
<dbReference type="Pfam" id="PF01938">
    <property type="entry name" value="TRAM"/>
    <property type="match status" value="1"/>
</dbReference>
<dbReference type="SUPFAM" id="SSF88723">
    <property type="entry name" value="PIN domain-like"/>
    <property type="match status" value="1"/>
</dbReference>
<keyword evidence="5" id="KW-0472">Membrane</keyword>
<gene>
    <name evidence="7" type="primary">ycf81</name>
    <name evidence="7" type="ordered locus">syc1722_c</name>
</gene>
<organism evidence="7 8">
    <name type="scientific">Synechococcus sp. (strain ATCC 27144 / PCC 6301 / SAUG 1402/1)</name>
    <name type="common">Anacystis nidulans</name>
    <dbReference type="NCBI Taxonomy" id="269084"/>
    <lineage>
        <taxon>Bacteria</taxon>
        <taxon>Bacillati</taxon>
        <taxon>Cyanobacteriota</taxon>
        <taxon>Cyanophyceae</taxon>
        <taxon>Synechococcales</taxon>
        <taxon>Synechococcaceae</taxon>
        <taxon>Synechococcus</taxon>
    </lineage>
</organism>
<dbReference type="EMBL" id="AP008231">
    <property type="protein sequence ID" value="BAD79912.1"/>
    <property type="molecule type" value="Genomic_DNA"/>
</dbReference>
<evidence type="ECO:0000313" key="8">
    <source>
        <dbReference type="Proteomes" id="UP000001175"/>
    </source>
</evidence>
<feature type="domain" description="TRAM" evidence="6">
    <location>
        <begin position="313"/>
        <end position="374"/>
    </location>
</feature>
<dbReference type="CDD" id="cd09877">
    <property type="entry name" value="PIN_YacL-like"/>
    <property type="match status" value="1"/>
</dbReference>
<feature type="transmembrane region" description="Helical" evidence="5">
    <location>
        <begin position="106"/>
        <end position="127"/>
    </location>
</feature>
<sequence length="383" mass="41274">MGLPAPRLARSRAATEFAPLRFATMLDALIILLFLITGAVTGFLGVDLLPERALQQVTDLEGLRFVVAGFTALFGGLFGLLAQAAVRRLQLQARQMPTDQLISRAVGLILGLVIANLILTPIFLLPIPTEFVFLKPLAAVIGSIAFGMSGITLADTHGRTLIRLVNPGSVESALLAEGTLKPAISKVIDTSCIIDGRIEALIETGFLEGRLIVPQFVLQELQQLADASNDQKRSWGRRGLDVLNRLRETYAPRISINSADYDDIGTVDAKLVRLAQDLQAPLLTVDYNLNRVASIQEVTVLNINDLAKTLRPTYLPGDRFDLRILKEGKEAAQGVGYLEDGTMVVVEGGRPFIGSEIAVMVTGALQTSAGRLIFAKPVSLMPA</sequence>
<dbReference type="eggNOG" id="COG4956">
    <property type="taxonomic scope" value="Bacteria"/>
</dbReference>
<keyword evidence="5" id="KW-0812">Transmembrane</keyword>
<dbReference type="PROSITE" id="PS50926">
    <property type="entry name" value="TRAM"/>
    <property type="match status" value="1"/>
</dbReference>
<dbReference type="PANTHER" id="PTHR11603:SF147">
    <property type="entry name" value="MEMBRANE PROTEIN"/>
    <property type="match status" value="1"/>
</dbReference>